<dbReference type="EMBL" id="VOGW01000055">
    <property type="protein sequence ID" value="TWV53483.1"/>
    <property type="molecule type" value="Genomic_DNA"/>
</dbReference>
<dbReference type="PROSITE" id="PS00455">
    <property type="entry name" value="AMP_BINDING"/>
    <property type="match status" value="1"/>
</dbReference>
<dbReference type="GO" id="GO:0006633">
    <property type="term" value="P:fatty acid biosynthetic process"/>
    <property type="evidence" value="ECO:0007669"/>
    <property type="project" value="InterPro"/>
</dbReference>
<dbReference type="Pfam" id="PF00501">
    <property type="entry name" value="AMP-binding"/>
    <property type="match status" value="1"/>
</dbReference>
<keyword evidence="2" id="KW-0596">Phosphopantetheine</keyword>
<dbReference type="Gene3D" id="3.40.47.10">
    <property type="match status" value="1"/>
</dbReference>
<dbReference type="RefSeq" id="WP_146464811.1">
    <property type="nucleotide sequence ID" value="NZ_VOGW01000055.1"/>
</dbReference>
<dbReference type="InterPro" id="IPR029058">
    <property type="entry name" value="AB_hydrolase_fold"/>
</dbReference>
<sequence length="2363" mass="252481">MSQALDEPVDDGVPAVAVVGMACRFPGADSVQEYWQLLRSGGEPGETVPDQELRGAGLPASLIDDPAYVAVRKRFADPALFDAGFFGLTPAEAEITDPQQRFLMETAVHALEHAAIDPDRFPGRIGVFLGLNHSDYLLENVLPHRDAVERLGWHRTLMGNDRGFTATQLAYRLGLTGPSLAVDCACSSSLAAVHQACRTLLDYEADAMVVGGSCIKPRDLGYLYTEGGTASPDGRCRPFSAEAAGTVFASGVGVVVLRRLEDALQDGDRVLAVIRAGAVNNDGTSKSGYTAPSAAGQAELIATVHALAGVTADTVSYVEAHGTGTALGDPIEVSALTEAFRETASDTGFCALGSVKSNIGHADSASGIAGLIKVVLALHNRELPPTLGCEEPNPHLDLPSSPFHINRELRPWQGEHPLRAGVSSFGIGGTNVHLLVEEAPQQPQAPAPAPADDSVLITFTAKSPQSLDALDTQLRKHLSNVTSVAAAHDVAFTLRRGRTQHPLHRALLWGPDGDVVRIGPKEPATPEARPVALLLDIPEPTADLLRDLCDTLPAFRTTAEPLLDAWRSGLGPGADTGLGALPRPVLATITTLGAAAVWRAYGIEPAAVLAASECRPAAAVLTGVLSVPELKRLLARLATGEPVETAALELTLGPAKLTWYDVDGSELVPVGRAADPAHLGASVSASPGLRTLPPRGLTVARPAVTPDAEPPSAAALGRLGRLVSTLPGVPDAVRPGADTLLAGVVGAWAAGVRGAILPQTDGGPGSVVDVPVYPFHRQRYWLEAQDAPSGAPAAEAVPAADLEEESRQLFRAAVGVDEVAAEDDLLTLGGDSLLAQRVVAAAKSRWGVVVPFGSFMRGPTPRRLAELVRAASPITTPAPDRPHGVLPLTPLQEKFVFLDEIDKAAEAYNVPVLADLRGPLDTTALHAALRDVVARHEALHSVYTVVDGRAVQQIRPSAEVDLPVVDVDGDPELRQRIGALLATKIPLDRAPVLLARIFRLAPERHVLAMAVHHICADARSTGILLADLYSAYAHRVRAEAPDLPPLDGLSAAYALAQAEALESADMRRHLEFWTGELADAPKVIELPADRPRASARSYAGRNLDFSLPAELATRVRELAVRERTTPFVVVSAAFSLFLGRISDIRDVVVGTPVSGRHRPETRDLIGNFVNTLPMRSRWDGDHTFRDLVHQTQERLTDALDHQDLPFEVLAQHLGADADLSVSPVFQVLFNMLSEEASAPPAPEGLRAVTVPFNREASTYELSLSWWLGRDGTLSGRFMYDSDRFDAETVAAWQEAFGHLLDQATRAPETLAADLPVETPEAAARTAAALVGPSAEVADKPVHAVFADLAARHPERTAVADKRITLTYAQLARISAGIAGLLTERGVTHGDTVGIAMERGVPLVAALMGVLRAGATPVPFDLGHPSKRLAAIAEDSGARVMLCADAADARFATGAEPLELADVTRIQGPEGPLPGDAVDLAVGAYVTYTSGTTGRPKGIHFTHRALANLADYDTRVTPLGTRWLQFASFGFDVSFHETFGALCSGGSLHVVDDEDKHDHELLPAFIRDHGVQKAIFPVSLMHALAARYQADPSLFASMREITTTGEQLRLSEQMIRFFESLPECRLINNYGPAETHCVAFYRFTGPPSTWPRYAPIGRPIQNVTYEIKDKAGRPVPYGSIGELFLSGPCVATGYLGRPELTAERFSTHPATGQRTYRSGDRVRLLHSGDLLYLGRGDQQVKIRGTRVELGEIELVIRRVPGVRDVYLRVTGESGHKRLDAYLIAAGRVENLPGTVRDRLREELPPALVPSSFTVVDAFPVNVNGKVDPSRLPDPGAVVARQPPDEVGTGDPVLTTILGVFRELLQEPQLRAEDDFFGAGGHSLLATRALHLVRETLGVRLSIRDFYATGTASALATIVTDRAARPDDAVILPASRVPDTVPGGLLRRVRNPGPAHQKTFVFRTGARLDLRRLNSALDAVLTRHPALRLRYPHGGGPVLAAPGESEVRVEELRLPTPPPAQGAPEWLSEMGQADLIDPRRDVLLRVRAVRLPEGGLLISFTVHAAALDGIGLLNLVRSIAEAYDTAPGAGPAEDPGFLRYLAWREDLPATPSFAQALDVWRELLPAPASNPVPPADPASGPMPPAAPVHRLSWRPDASLHAVIRSWCAARRTTPFLLHLTAFTSALARRTGEPEVCVSVALDGRVHSALSDSVGAFANVVPVPLRLGPEQSPAQAFEEVQRVQARVESVRLVPFGDLASQDPALAAYTSLPVSFTYVREDDRDVLLAGEAFEALELDTLPPGQRLQFLPVEAPDSLRVELLCRDEDGPGHAQELLRLYREAVFRLLFEPDSAPDLVALAPAGATA</sequence>
<comment type="cofactor">
    <cofactor evidence="1">
        <name>pantetheine 4'-phosphate</name>
        <dbReference type="ChEBI" id="CHEBI:47942"/>
    </cofactor>
</comment>
<dbReference type="InterPro" id="IPR018201">
    <property type="entry name" value="Ketoacyl_synth_AS"/>
</dbReference>
<dbReference type="InterPro" id="IPR009081">
    <property type="entry name" value="PP-bd_ACP"/>
</dbReference>
<protein>
    <submittedName>
        <fullName evidence="8">Amino acid adenylation domain-containing protein</fullName>
    </submittedName>
</protein>
<evidence type="ECO:0000256" key="1">
    <source>
        <dbReference type="ARBA" id="ARBA00001957"/>
    </source>
</evidence>
<dbReference type="Gene3D" id="3.30.300.30">
    <property type="match status" value="1"/>
</dbReference>
<dbReference type="Pfam" id="PF02801">
    <property type="entry name" value="Ketoacyl-synt_C"/>
    <property type="match status" value="1"/>
</dbReference>
<dbReference type="Gene3D" id="3.30.559.30">
    <property type="entry name" value="Nonribosomal peptide synthetase, condensation domain"/>
    <property type="match status" value="2"/>
</dbReference>
<dbReference type="NCBIfam" id="TIGR01733">
    <property type="entry name" value="AA-adenyl-dom"/>
    <property type="match status" value="1"/>
</dbReference>
<dbReference type="InterPro" id="IPR016039">
    <property type="entry name" value="Thiolase-like"/>
</dbReference>
<keyword evidence="4" id="KW-0808">Transferase</keyword>
<dbReference type="SUPFAM" id="SSF52777">
    <property type="entry name" value="CoA-dependent acyltransferases"/>
    <property type="match status" value="4"/>
</dbReference>
<dbReference type="CDD" id="cd19531">
    <property type="entry name" value="LCL_NRPS-like"/>
    <property type="match status" value="1"/>
</dbReference>
<dbReference type="InterPro" id="IPR001242">
    <property type="entry name" value="Condensation_dom"/>
</dbReference>
<dbReference type="Pfam" id="PF00668">
    <property type="entry name" value="Condensation"/>
    <property type="match status" value="2"/>
</dbReference>
<evidence type="ECO:0000259" key="7">
    <source>
        <dbReference type="PROSITE" id="PS52004"/>
    </source>
</evidence>
<dbReference type="InterPro" id="IPR006162">
    <property type="entry name" value="Ppantetheine_attach_site"/>
</dbReference>
<keyword evidence="5" id="KW-0012">Acyltransferase</keyword>
<feature type="domain" description="Carrier" evidence="6">
    <location>
        <begin position="1846"/>
        <end position="1921"/>
    </location>
</feature>
<dbReference type="Gene3D" id="3.40.50.12780">
    <property type="entry name" value="N-terminal domain of ligase-like"/>
    <property type="match status" value="1"/>
</dbReference>
<dbReference type="Pfam" id="PF00109">
    <property type="entry name" value="ketoacyl-synt"/>
    <property type="match status" value="1"/>
</dbReference>
<dbReference type="SMART" id="SM00825">
    <property type="entry name" value="PKS_KS"/>
    <property type="match status" value="1"/>
</dbReference>
<dbReference type="InterPro" id="IPR036736">
    <property type="entry name" value="ACP-like_sf"/>
</dbReference>
<reference evidence="8" key="1">
    <citation type="journal article" date="2019" name="Microbiol. Resour. Announc.">
        <title>Draft Genomic Sequences of Streptomyces misionensis and Streptomyces albidoflavus, bacteria applied for phytopathogen biocontrol.</title>
        <authorList>
            <person name="Pylro V."/>
            <person name="Dias A."/>
            <person name="Andreote F."/>
            <person name="Varani A."/>
            <person name="Andreote C."/>
            <person name="Bernardo E."/>
            <person name="Martins T."/>
        </authorList>
    </citation>
    <scope>NUCLEOTIDE SEQUENCE [LARGE SCALE GENOMIC DNA]</scope>
    <source>
        <strain evidence="8">66</strain>
    </source>
</reference>
<dbReference type="GO" id="GO:0044550">
    <property type="term" value="P:secondary metabolite biosynthetic process"/>
    <property type="evidence" value="ECO:0007669"/>
    <property type="project" value="TreeGrafter"/>
</dbReference>
<dbReference type="Gene3D" id="1.10.1240.100">
    <property type="match status" value="1"/>
</dbReference>
<dbReference type="Pfam" id="PF00550">
    <property type="entry name" value="PP-binding"/>
    <property type="match status" value="2"/>
</dbReference>
<evidence type="ECO:0000256" key="2">
    <source>
        <dbReference type="ARBA" id="ARBA00022450"/>
    </source>
</evidence>
<proteinExistence type="predicted"/>
<dbReference type="GO" id="GO:0031177">
    <property type="term" value="F:phosphopantetheine binding"/>
    <property type="evidence" value="ECO:0007669"/>
    <property type="project" value="TreeGrafter"/>
</dbReference>
<dbReference type="PROSITE" id="PS50075">
    <property type="entry name" value="CARRIER"/>
    <property type="match status" value="2"/>
</dbReference>
<dbReference type="Proteomes" id="UP000320481">
    <property type="component" value="Unassembled WGS sequence"/>
</dbReference>
<evidence type="ECO:0000256" key="4">
    <source>
        <dbReference type="ARBA" id="ARBA00022679"/>
    </source>
</evidence>
<dbReference type="InterPro" id="IPR042099">
    <property type="entry name" value="ANL_N_sf"/>
</dbReference>
<organism evidence="8 9">
    <name type="scientific">Streptomyces misionensis</name>
    <dbReference type="NCBI Taxonomy" id="67331"/>
    <lineage>
        <taxon>Bacteria</taxon>
        <taxon>Bacillati</taxon>
        <taxon>Actinomycetota</taxon>
        <taxon>Actinomycetes</taxon>
        <taxon>Kitasatosporales</taxon>
        <taxon>Streptomycetaceae</taxon>
        <taxon>Streptomyces</taxon>
    </lineage>
</organism>
<feature type="domain" description="Ketosynthase family 3 (KS3)" evidence="7">
    <location>
        <begin position="13"/>
        <end position="438"/>
    </location>
</feature>
<dbReference type="Pfam" id="PF16197">
    <property type="entry name" value="KAsynt_C_assoc"/>
    <property type="match status" value="1"/>
</dbReference>
<accession>A0A5C6JZH9</accession>
<dbReference type="InterPro" id="IPR014030">
    <property type="entry name" value="Ketoacyl_synth_N"/>
</dbReference>
<dbReference type="PROSITE" id="PS00606">
    <property type="entry name" value="KS3_1"/>
    <property type="match status" value="1"/>
</dbReference>
<dbReference type="InterPro" id="IPR032821">
    <property type="entry name" value="PKS_assoc"/>
</dbReference>
<dbReference type="Gene3D" id="3.30.559.10">
    <property type="entry name" value="Chloramphenicol acetyltransferase-like domain"/>
    <property type="match status" value="2"/>
</dbReference>
<evidence type="ECO:0000313" key="8">
    <source>
        <dbReference type="EMBL" id="TWV53483.1"/>
    </source>
</evidence>
<dbReference type="GO" id="GO:0004315">
    <property type="term" value="F:3-oxoacyl-[acyl-carrier-protein] synthase activity"/>
    <property type="evidence" value="ECO:0007669"/>
    <property type="project" value="InterPro"/>
</dbReference>
<dbReference type="GO" id="GO:0005737">
    <property type="term" value="C:cytoplasm"/>
    <property type="evidence" value="ECO:0007669"/>
    <property type="project" value="TreeGrafter"/>
</dbReference>
<comment type="caution">
    <text evidence="8">The sequence shown here is derived from an EMBL/GenBank/DDBJ whole genome shotgun (WGS) entry which is preliminary data.</text>
</comment>
<evidence type="ECO:0000313" key="9">
    <source>
        <dbReference type="Proteomes" id="UP000320481"/>
    </source>
</evidence>
<dbReference type="PANTHER" id="PTHR45527">
    <property type="entry name" value="NONRIBOSOMAL PEPTIDE SYNTHETASE"/>
    <property type="match status" value="1"/>
</dbReference>
<dbReference type="InterPro" id="IPR045851">
    <property type="entry name" value="AMP-bd_C_sf"/>
</dbReference>
<feature type="domain" description="Carrier" evidence="6">
    <location>
        <begin position="797"/>
        <end position="872"/>
    </location>
</feature>
<dbReference type="PROSITE" id="PS52004">
    <property type="entry name" value="KS3_2"/>
    <property type="match status" value="1"/>
</dbReference>
<dbReference type="CDD" id="cd00833">
    <property type="entry name" value="PKS"/>
    <property type="match status" value="1"/>
</dbReference>
<gene>
    <name evidence="8" type="ORF">FRZ03_10130</name>
</gene>
<dbReference type="PROSITE" id="PS00012">
    <property type="entry name" value="PHOSPHOPANTETHEINE"/>
    <property type="match status" value="1"/>
</dbReference>
<name>A0A5C6JZH9_9ACTN</name>
<dbReference type="Gene3D" id="3.40.50.1820">
    <property type="entry name" value="alpha/beta hydrolase"/>
    <property type="match status" value="1"/>
</dbReference>
<dbReference type="PANTHER" id="PTHR45527:SF1">
    <property type="entry name" value="FATTY ACID SYNTHASE"/>
    <property type="match status" value="1"/>
</dbReference>
<dbReference type="InterPro" id="IPR020841">
    <property type="entry name" value="PKS_Beta-ketoAc_synthase_dom"/>
</dbReference>
<evidence type="ECO:0000259" key="6">
    <source>
        <dbReference type="PROSITE" id="PS50075"/>
    </source>
</evidence>
<evidence type="ECO:0000256" key="3">
    <source>
        <dbReference type="ARBA" id="ARBA00022553"/>
    </source>
</evidence>
<dbReference type="SUPFAM" id="SSF56801">
    <property type="entry name" value="Acetyl-CoA synthetase-like"/>
    <property type="match status" value="1"/>
</dbReference>
<dbReference type="InterPro" id="IPR000873">
    <property type="entry name" value="AMP-dep_synth/lig_dom"/>
</dbReference>
<dbReference type="InterPro" id="IPR010071">
    <property type="entry name" value="AA_adenyl_dom"/>
</dbReference>
<dbReference type="Gene3D" id="1.10.1200.10">
    <property type="entry name" value="ACP-like"/>
    <property type="match status" value="1"/>
</dbReference>
<keyword evidence="9" id="KW-1185">Reference proteome</keyword>
<dbReference type="InterPro" id="IPR020845">
    <property type="entry name" value="AMP-binding_CS"/>
</dbReference>
<dbReference type="InterPro" id="IPR014031">
    <property type="entry name" value="Ketoacyl_synth_C"/>
</dbReference>
<dbReference type="SUPFAM" id="SSF47336">
    <property type="entry name" value="ACP-like"/>
    <property type="match status" value="2"/>
</dbReference>
<evidence type="ECO:0000256" key="5">
    <source>
        <dbReference type="ARBA" id="ARBA00023315"/>
    </source>
</evidence>
<dbReference type="SUPFAM" id="SSF53901">
    <property type="entry name" value="Thiolase-like"/>
    <property type="match status" value="1"/>
</dbReference>
<keyword evidence="3" id="KW-0597">Phosphoprotein</keyword>
<dbReference type="CDD" id="cd05930">
    <property type="entry name" value="A_NRPS"/>
    <property type="match status" value="1"/>
</dbReference>
<dbReference type="GO" id="GO:0043041">
    <property type="term" value="P:amino acid activation for nonribosomal peptide biosynthetic process"/>
    <property type="evidence" value="ECO:0007669"/>
    <property type="project" value="TreeGrafter"/>
</dbReference>
<dbReference type="InterPro" id="IPR023213">
    <property type="entry name" value="CAT-like_dom_sf"/>
</dbReference>